<dbReference type="InterPro" id="IPR006183">
    <property type="entry name" value="Pgluconate_DH"/>
</dbReference>
<keyword evidence="8 12" id="KW-0560">Oxidoreductase</keyword>
<evidence type="ECO:0000256" key="6">
    <source>
        <dbReference type="ARBA" id="ARBA00018193"/>
    </source>
</evidence>
<feature type="binding site" evidence="15">
    <location>
        <begin position="10"/>
        <end position="15"/>
    </location>
    <ligand>
        <name>NADP(+)</name>
        <dbReference type="ChEBI" id="CHEBI:58349"/>
    </ligand>
</feature>
<dbReference type="Gene3D" id="1.20.5.320">
    <property type="entry name" value="6-Phosphogluconate Dehydrogenase, domain 3"/>
    <property type="match status" value="1"/>
</dbReference>
<feature type="binding site" evidence="15">
    <location>
        <begin position="76"/>
        <end position="78"/>
    </location>
    <ligand>
        <name>NADP(+)</name>
        <dbReference type="ChEBI" id="CHEBI:58349"/>
    </ligand>
</feature>
<feature type="active site" description="Proton donor" evidence="13">
    <location>
        <position position="191"/>
    </location>
</feature>
<comment type="similarity">
    <text evidence="3 12 16">Belongs to the 6-phosphogluconate dehydrogenase family.</text>
</comment>
<keyword evidence="9 16" id="KW-0311">Gluconate utilization</keyword>
<dbReference type="Gene3D" id="1.10.1040.10">
    <property type="entry name" value="N-(1-d-carboxylethyl)-l-norvaline Dehydrogenase, domain 2"/>
    <property type="match status" value="1"/>
</dbReference>
<dbReference type="InterPro" id="IPR036291">
    <property type="entry name" value="NAD(P)-bd_dom_sf"/>
</dbReference>
<dbReference type="InterPro" id="IPR008927">
    <property type="entry name" value="6-PGluconate_DH-like_C_sf"/>
</dbReference>
<feature type="binding site" description="in other chain" evidence="14">
    <location>
        <position position="262"/>
    </location>
    <ligand>
        <name>substrate</name>
        <note>ligand shared between dimeric partners</note>
    </ligand>
</feature>
<dbReference type="GO" id="GO:0006098">
    <property type="term" value="P:pentose-phosphate shunt"/>
    <property type="evidence" value="ECO:0007669"/>
    <property type="project" value="UniProtKB-UniPathway"/>
</dbReference>
<accession>A0A3S0A9A5</accession>
<dbReference type="PROSITE" id="PS00461">
    <property type="entry name" value="6PGD"/>
    <property type="match status" value="1"/>
</dbReference>
<protein>
    <recommendedName>
        <fullName evidence="6 12">6-phosphogluconate dehydrogenase, decarboxylating</fullName>
        <ecNumber evidence="5 12">1.1.1.44</ecNumber>
    </recommendedName>
</protein>
<evidence type="ECO:0000256" key="8">
    <source>
        <dbReference type="ARBA" id="ARBA00023002"/>
    </source>
</evidence>
<keyword evidence="7 12" id="KW-0521">NADP</keyword>
<dbReference type="PRINTS" id="PR00076">
    <property type="entry name" value="6PGDHDRGNASE"/>
</dbReference>
<feature type="binding site" description="in other chain" evidence="14">
    <location>
        <position position="289"/>
    </location>
    <ligand>
        <name>substrate</name>
        <note>ligand shared between dimeric partners</note>
    </ligand>
</feature>
<feature type="binding site" evidence="14">
    <location>
        <position position="453"/>
    </location>
    <ligand>
        <name>substrate</name>
        <note>ligand shared between dimeric partners</note>
    </ligand>
</feature>
<dbReference type="InterPro" id="IPR006184">
    <property type="entry name" value="6PGdom_BS"/>
</dbReference>
<evidence type="ECO:0000256" key="4">
    <source>
        <dbReference type="ARBA" id="ARBA00011738"/>
    </source>
</evidence>
<comment type="pathway">
    <text evidence="2 12 16">Carbohydrate degradation; pentose phosphate pathway; D-ribulose 5-phosphate from D-glucose 6-phosphate (oxidative stage): step 3/3.</text>
</comment>
<dbReference type="Pfam" id="PF00393">
    <property type="entry name" value="6PGD"/>
    <property type="match status" value="1"/>
</dbReference>
<name>A0A3S0A9A5_9HYPH</name>
<evidence type="ECO:0000256" key="3">
    <source>
        <dbReference type="ARBA" id="ARBA00008419"/>
    </source>
</evidence>
<evidence type="ECO:0000313" key="19">
    <source>
        <dbReference type="Proteomes" id="UP000278398"/>
    </source>
</evidence>
<evidence type="ECO:0000256" key="2">
    <source>
        <dbReference type="ARBA" id="ARBA00004874"/>
    </source>
</evidence>
<evidence type="ECO:0000256" key="12">
    <source>
        <dbReference type="PIRNR" id="PIRNR000109"/>
    </source>
</evidence>
<dbReference type="SUPFAM" id="SSF51735">
    <property type="entry name" value="NAD(P)-binding Rossmann-fold domains"/>
    <property type="match status" value="1"/>
</dbReference>
<dbReference type="InterPro" id="IPR013328">
    <property type="entry name" value="6PGD_dom2"/>
</dbReference>
<evidence type="ECO:0000256" key="11">
    <source>
        <dbReference type="ARBA" id="ARBA00048640"/>
    </source>
</evidence>
<evidence type="ECO:0000259" key="17">
    <source>
        <dbReference type="SMART" id="SM01350"/>
    </source>
</evidence>
<dbReference type="Gene3D" id="3.40.50.720">
    <property type="entry name" value="NAD(P)-binding Rossmann-like Domain"/>
    <property type="match status" value="1"/>
</dbReference>
<evidence type="ECO:0000256" key="15">
    <source>
        <dbReference type="PIRSR" id="PIRSR000109-3"/>
    </source>
</evidence>
<dbReference type="NCBIfam" id="TIGR00873">
    <property type="entry name" value="gnd"/>
    <property type="match status" value="1"/>
</dbReference>
<dbReference type="GO" id="GO:0004616">
    <property type="term" value="F:phosphogluconate dehydrogenase (decarboxylating) activity"/>
    <property type="evidence" value="ECO:0007669"/>
    <property type="project" value="UniProtKB-EC"/>
</dbReference>
<dbReference type="EMBL" id="RWKW01000014">
    <property type="protein sequence ID" value="RST87621.1"/>
    <property type="molecule type" value="Genomic_DNA"/>
</dbReference>
<feature type="binding site" evidence="15">
    <location>
        <begin position="33"/>
        <end position="35"/>
    </location>
    <ligand>
        <name>NADP(+)</name>
        <dbReference type="ChEBI" id="CHEBI:58349"/>
    </ligand>
</feature>
<feature type="active site" description="Proton acceptor" evidence="13">
    <location>
        <position position="184"/>
    </location>
</feature>
<evidence type="ECO:0000313" key="18">
    <source>
        <dbReference type="EMBL" id="RST87621.1"/>
    </source>
</evidence>
<dbReference type="AlphaFoldDB" id="A0A3S0A9A5"/>
<dbReference type="EC" id="1.1.1.44" evidence="5 12"/>
<feature type="binding site" description="in other chain" evidence="14">
    <location>
        <position position="104"/>
    </location>
    <ligand>
        <name>substrate</name>
        <note>ligand shared between dimeric partners</note>
    </ligand>
</feature>
<dbReference type="Proteomes" id="UP000278398">
    <property type="component" value="Unassembled WGS sequence"/>
</dbReference>
<comment type="subunit">
    <text evidence="4 12">Homodimer.</text>
</comment>
<dbReference type="OrthoDB" id="9804542at2"/>
<feature type="binding site" evidence="15">
    <location>
        <position position="104"/>
    </location>
    <ligand>
        <name>NADP(+)</name>
        <dbReference type="ChEBI" id="CHEBI:58349"/>
    </ligand>
</feature>
<evidence type="ECO:0000256" key="7">
    <source>
        <dbReference type="ARBA" id="ARBA00022857"/>
    </source>
</evidence>
<keyword evidence="19" id="KW-1185">Reference proteome</keyword>
<dbReference type="InterPro" id="IPR006113">
    <property type="entry name" value="6PGDH_Gnd/GntZ"/>
</dbReference>
<evidence type="ECO:0000256" key="14">
    <source>
        <dbReference type="PIRSR" id="PIRSR000109-2"/>
    </source>
</evidence>
<feature type="binding site" evidence="14">
    <location>
        <position position="447"/>
    </location>
    <ligand>
        <name>substrate</name>
        <note>ligand shared between dimeric partners</note>
    </ligand>
</feature>
<dbReference type="PANTHER" id="PTHR11811">
    <property type="entry name" value="6-PHOSPHOGLUCONATE DEHYDROGENASE"/>
    <property type="match status" value="1"/>
</dbReference>
<evidence type="ECO:0000256" key="5">
    <source>
        <dbReference type="ARBA" id="ARBA00013011"/>
    </source>
</evidence>
<feature type="binding site" description="in other chain" evidence="14">
    <location>
        <begin position="130"/>
        <end position="132"/>
    </location>
    <ligand>
        <name>substrate</name>
        <note>ligand shared between dimeric partners</note>
    </ligand>
</feature>
<evidence type="ECO:0000256" key="13">
    <source>
        <dbReference type="PIRSR" id="PIRSR000109-1"/>
    </source>
</evidence>
<dbReference type="SMART" id="SM01350">
    <property type="entry name" value="6PGD"/>
    <property type="match status" value="1"/>
</dbReference>
<organism evidence="18 19">
    <name type="scientific">Aquibium carbonis</name>
    <dbReference type="NCBI Taxonomy" id="2495581"/>
    <lineage>
        <taxon>Bacteria</taxon>
        <taxon>Pseudomonadati</taxon>
        <taxon>Pseudomonadota</taxon>
        <taxon>Alphaproteobacteria</taxon>
        <taxon>Hyphomicrobiales</taxon>
        <taxon>Phyllobacteriaceae</taxon>
        <taxon>Aquibium</taxon>
    </lineage>
</organism>
<dbReference type="SUPFAM" id="SSF48179">
    <property type="entry name" value="6-phosphogluconate dehydrogenase C-terminal domain-like"/>
    <property type="match status" value="1"/>
</dbReference>
<dbReference type="RefSeq" id="WP_126698279.1">
    <property type="nucleotide sequence ID" value="NZ_RWKW01000014.1"/>
</dbReference>
<dbReference type="InterPro" id="IPR006114">
    <property type="entry name" value="6PGDH_C"/>
</dbReference>
<comment type="caution">
    <text evidence="18">The sequence shown here is derived from an EMBL/GenBank/DDBJ whole genome shotgun (WGS) entry which is preliminary data.</text>
</comment>
<sequence length="470" mass="50058">MQQAEIGLIGLGVMGSNLALNIAENGYRVAVWNRTTERTSRFVETAGALADMIVPCETLEDLVAAIRPPRPIILMVQAGAAVDEQIAALRPLLSADDILIDAGNANFRDTMRRFSELDGSSLTFIGMGVSGGEEGARHGPSIMVGGTRASWLRVKAVLTAISAKYQDAPCVAWLGTDGAGHFVKTIHNGIEYADMQMIAEIYGMLRDGARLDTDAMARLFERWNGGRLESYLIEITAKVLTEADPATGRPMVDVIVDSAGQKGTGRWAVIEAQMMGVPATAIEAAVAARGLSALMAERGAAEALYGTPTKGFERAEGRNAIDDLELALFAGKIAAYAQGFAVMEAASKEFDWGLPMATIARIWRAGCIIRSQFLDTIAEAFEDGDVANLLAAPRFVDLMKESVPALRRTVARAALAGIPVPALSAALAYFDAYRAARGTANLIQAQRDFFGAHGFERIDASGAHHGPWGG</sequence>
<gene>
    <name evidence="18" type="primary">gndA</name>
    <name evidence="18" type="ORF">EJC49_04540</name>
</gene>
<feature type="domain" description="6-phosphogluconate dehydrogenase C-terminal" evidence="17">
    <location>
        <begin position="180"/>
        <end position="469"/>
    </location>
</feature>
<dbReference type="FunFam" id="1.10.1040.10:FF:000032">
    <property type="entry name" value="6-phosphogluconate dehydrogenase, decarboxylating"/>
    <property type="match status" value="1"/>
</dbReference>
<feature type="binding site" description="in other chain" evidence="14">
    <location>
        <position position="192"/>
    </location>
    <ligand>
        <name>substrate</name>
        <note>ligand shared between dimeric partners</note>
    </ligand>
</feature>
<reference evidence="18 19" key="1">
    <citation type="submission" date="2018-12" db="EMBL/GenBank/DDBJ databases">
        <title>Mesorhizobium carbonis sp. nov., isolated from coal mine water.</title>
        <authorList>
            <person name="Xin W."/>
            <person name="Xu Z."/>
            <person name="Xiang F."/>
            <person name="Zhang J."/>
            <person name="Xi L."/>
            <person name="Liu J."/>
        </authorList>
    </citation>
    <scope>NUCLEOTIDE SEQUENCE [LARGE SCALE GENOMIC DNA]</scope>
    <source>
        <strain evidence="18 19">B2.3</strain>
    </source>
</reference>
<dbReference type="PIRSF" id="PIRSF000109">
    <property type="entry name" value="6PGD"/>
    <property type="match status" value="1"/>
</dbReference>
<keyword evidence="10 12" id="KW-0570">Pentose shunt</keyword>
<dbReference type="InterPro" id="IPR006115">
    <property type="entry name" value="6PGDH_NADP-bd"/>
</dbReference>
<dbReference type="GO" id="GO:0019521">
    <property type="term" value="P:D-gluconate metabolic process"/>
    <property type="evidence" value="ECO:0007669"/>
    <property type="project" value="UniProtKB-KW"/>
</dbReference>
<dbReference type="NCBIfam" id="NF006765">
    <property type="entry name" value="PRK09287.1"/>
    <property type="match status" value="1"/>
</dbReference>
<evidence type="ECO:0000256" key="10">
    <source>
        <dbReference type="ARBA" id="ARBA00023126"/>
    </source>
</evidence>
<comment type="catalytic activity">
    <reaction evidence="11 12 16">
        <text>6-phospho-D-gluconate + NADP(+) = D-ribulose 5-phosphate + CO2 + NADPH</text>
        <dbReference type="Rhea" id="RHEA:10116"/>
        <dbReference type="ChEBI" id="CHEBI:16526"/>
        <dbReference type="ChEBI" id="CHEBI:57783"/>
        <dbReference type="ChEBI" id="CHEBI:58121"/>
        <dbReference type="ChEBI" id="CHEBI:58349"/>
        <dbReference type="ChEBI" id="CHEBI:58759"/>
        <dbReference type="EC" id="1.1.1.44"/>
    </reaction>
</comment>
<feature type="binding site" description="in other chain" evidence="14">
    <location>
        <begin position="187"/>
        <end position="188"/>
    </location>
    <ligand>
        <name>substrate</name>
        <note>ligand shared between dimeric partners</note>
    </ligand>
</feature>
<dbReference type="GO" id="GO:0050661">
    <property type="term" value="F:NADP binding"/>
    <property type="evidence" value="ECO:0007669"/>
    <property type="project" value="InterPro"/>
</dbReference>
<evidence type="ECO:0000256" key="16">
    <source>
        <dbReference type="RuleBase" id="RU000485"/>
    </source>
</evidence>
<evidence type="ECO:0000256" key="9">
    <source>
        <dbReference type="ARBA" id="ARBA00023064"/>
    </source>
</evidence>
<comment type="function">
    <text evidence="1 12">Catalyzes the oxidative decarboxylation of 6-phosphogluconate to ribulose 5-phosphate and CO(2), with concomitant reduction of NADP to NADPH.</text>
</comment>
<proteinExistence type="inferred from homology"/>
<dbReference type="Pfam" id="PF03446">
    <property type="entry name" value="NAD_binding_2"/>
    <property type="match status" value="1"/>
</dbReference>
<dbReference type="UniPathway" id="UPA00115">
    <property type="reaction ID" value="UER00410"/>
</dbReference>
<evidence type="ECO:0000256" key="1">
    <source>
        <dbReference type="ARBA" id="ARBA00002526"/>
    </source>
</evidence>